<sequence>MLGLAMKSLTSSRKVLTILNKYGHSVGYTVAEELETEMTYTAYENNKLIPPGIRPIKELSTHVAFDNYDRFDETFSGKDTLHDTVGIIYQFYPENYAEEDSKTLNLNIRGSNDSDTYISVISPNIATSFMNPSNPSNDTVAECTPRKRRRFEEIPREIQPYYRKPSAKTTLIPIDVINNINENCKISKKNATIKDLLWVFSLSLIKSTPMWTGFNSTITSDNSERQIVDYLPQINLSPTSYSVVHETLVCAQKIAKECNQPQIIVSYDLAIAKMAMQMKMTETPKFDNIFINLGAFHIQMAFFKAIGKYIDACGITDILVQAKVLAEGSPNYARWILQYLYLAQILGDDLCRSLPAFHAFTGSDYTASFYRKDIEQCGWICNDEMIKLRWFEGDPTPLTVDDILVDDNDDDDDDDDDENLETVDINSDDDE</sequence>
<dbReference type="OrthoDB" id="7635497at2759"/>
<gene>
    <name evidence="2" type="ORF">RF55_9017</name>
</gene>
<dbReference type="PANTHER" id="PTHR46704">
    <property type="entry name" value="CXC DOMAIN-CONTAINING PROTEIN-RELATED"/>
    <property type="match status" value="1"/>
</dbReference>
<dbReference type="EMBL" id="LBMM01005859">
    <property type="protein sequence ID" value="KMQ91148.1"/>
    <property type="molecule type" value="Genomic_DNA"/>
</dbReference>
<feature type="region of interest" description="Disordered" evidence="1">
    <location>
        <begin position="404"/>
        <end position="431"/>
    </location>
</feature>
<reference evidence="2 3" key="1">
    <citation type="submission" date="2015-04" db="EMBL/GenBank/DDBJ databases">
        <title>Lasius niger genome sequencing.</title>
        <authorList>
            <person name="Konorov E.A."/>
            <person name="Nikitin M.A."/>
            <person name="Kirill M.V."/>
            <person name="Chang P."/>
        </authorList>
    </citation>
    <scope>NUCLEOTIDE SEQUENCE [LARGE SCALE GENOMIC DNA]</scope>
    <source>
        <tissue evidence="2">Whole</tissue>
    </source>
</reference>
<proteinExistence type="predicted"/>
<organism evidence="2 3">
    <name type="scientific">Lasius niger</name>
    <name type="common">Black garden ant</name>
    <dbReference type="NCBI Taxonomy" id="67767"/>
    <lineage>
        <taxon>Eukaryota</taxon>
        <taxon>Metazoa</taxon>
        <taxon>Ecdysozoa</taxon>
        <taxon>Arthropoda</taxon>
        <taxon>Hexapoda</taxon>
        <taxon>Insecta</taxon>
        <taxon>Pterygota</taxon>
        <taxon>Neoptera</taxon>
        <taxon>Endopterygota</taxon>
        <taxon>Hymenoptera</taxon>
        <taxon>Apocrita</taxon>
        <taxon>Aculeata</taxon>
        <taxon>Formicoidea</taxon>
        <taxon>Formicidae</taxon>
        <taxon>Formicinae</taxon>
        <taxon>Lasius</taxon>
        <taxon>Lasius</taxon>
    </lineage>
</organism>
<protein>
    <submittedName>
        <fullName evidence="2">Uncharacterized protein</fullName>
    </submittedName>
</protein>
<dbReference type="STRING" id="67767.A0A0J7KL80"/>
<name>A0A0J7KL80_LASNI</name>
<evidence type="ECO:0000313" key="3">
    <source>
        <dbReference type="Proteomes" id="UP000036403"/>
    </source>
</evidence>
<evidence type="ECO:0000313" key="2">
    <source>
        <dbReference type="EMBL" id="KMQ91148.1"/>
    </source>
</evidence>
<dbReference type="Proteomes" id="UP000036403">
    <property type="component" value="Unassembled WGS sequence"/>
</dbReference>
<dbReference type="AlphaFoldDB" id="A0A0J7KL80"/>
<evidence type="ECO:0000256" key="1">
    <source>
        <dbReference type="SAM" id="MobiDB-lite"/>
    </source>
</evidence>
<accession>A0A0J7KL80</accession>
<keyword evidence="3" id="KW-1185">Reference proteome</keyword>
<dbReference type="PANTHER" id="PTHR46704:SF9">
    <property type="entry name" value="BHLH DOMAIN-CONTAINING PROTEIN"/>
    <property type="match status" value="1"/>
</dbReference>
<comment type="caution">
    <text evidence="2">The sequence shown here is derived from an EMBL/GenBank/DDBJ whole genome shotgun (WGS) entry which is preliminary data.</text>
</comment>
<dbReference type="PaxDb" id="67767-A0A0J7KL80"/>